<organism evidence="1 2">
    <name type="scientific">Aspergillus sclerotiicarbonarius (strain CBS 121057 / IBT 28362)</name>
    <dbReference type="NCBI Taxonomy" id="1448318"/>
    <lineage>
        <taxon>Eukaryota</taxon>
        <taxon>Fungi</taxon>
        <taxon>Dikarya</taxon>
        <taxon>Ascomycota</taxon>
        <taxon>Pezizomycotina</taxon>
        <taxon>Eurotiomycetes</taxon>
        <taxon>Eurotiomycetidae</taxon>
        <taxon>Eurotiales</taxon>
        <taxon>Aspergillaceae</taxon>
        <taxon>Aspergillus</taxon>
        <taxon>Aspergillus subgen. Circumdati</taxon>
    </lineage>
</organism>
<dbReference type="Pfam" id="PF05141">
    <property type="entry name" value="DIT1_PvcA"/>
    <property type="match status" value="1"/>
</dbReference>
<reference evidence="1 2" key="1">
    <citation type="submission" date="2018-02" db="EMBL/GenBank/DDBJ databases">
        <title>The genomes of Aspergillus section Nigri reveals drivers in fungal speciation.</title>
        <authorList>
            <consortium name="DOE Joint Genome Institute"/>
            <person name="Vesth T.C."/>
            <person name="Nybo J."/>
            <person name="Theobald S."/>
            <person name="Brandl J."/>
            <person name="Frisvad J.C."/>
            <person name="Nielsen K.F."/>
            <person name="Lyhne E.K."/>
            <person name="Kogle M.E."/>
            <person name="Kuo A."/>
            <person name="Riley R."/>
            <person name="Clum A."/>
            <person name="Nolan M."/>
            <person name="Lipzen A."/>
            <person name="Salamov A."/>
            <person name="Henrissat B."/>
            <person name="Wiebenga A."/>
            <person name="De vries R.P."/>
            <person name="Grigoriev I.V."/>
            <person name="Mortensen U.H."/>
            <person name="Andersen M.R."/>
            <person name="Baker S.E."/>
        </authorList>
    </citation>
    <scope>NUCLEOTIDE SEQUENCE [LARGE SCALE GENOMIC DNA]</scope>
    <source>
        <strain evidence="1 2">CBS 121057</strain>
    </source>
</reference>
<dbReference type="InterPro" id="IPR007817">
    <property type="entry name" value="Isocyanide_synthase_DIT1"/>
</dbReference>
<dbReference type="EMBL" id="KZ826404">
    <property type="protein sequence ID" value="PYI01900.1"/>
    <property type="molecule type" value="Genomic_DNA"/>
</dbReference>
<dbReference type="STRING" id="1448318.A0A319DXG5"/>
<keyword evidence="2" id="KW-1185">Reference proteome</keyword>
<dbReference type="AlphaFoldDB" id="A0A319DXG5"/>
<evidence type="ECO:0000313" key="2">
    <source>
        <dbReference type="Proteomes" id="UP000248423"/>
    </source>
</evidence>
<sequence>MDPATEVSSMLSALSLHSEEFKLDYETLQKASELLGIINRYRTPLPTGERDRSDEGNFKFLSIIYGKVRTQEPIQMILPAFPFKSPNQKNKTLGCLPDKGEDLSIAHLNGLCAAIGEIYKPGAKLTIASDGLVYNDILEVSDSEVWKYGQALRCLVAEKECYNIDFVRLRNLIHWNEDIILDSETYEALAPRFRQRLIDHYTPVGFDVDDKIKSDEDIRTTYRGYIKFLTKDLELVLEKDVNISKKKHKKNLENIAKMMIGRGAAFAEAIRKNFPNHVRLSIHPSNGANKISINILPRTSSPITPWHSSPSYTVDGSFKHAWREVFAANPDMELVHKDGRPWCYRVKSELYIWSMPAHFEPNYPNGVTVTPLSPSSLLLADMERAQALAQKNSPVILRGFENTPNDELYVEREESSGPSLSQDLHLILAVRDEDILAIRDLEYFIRHGHFPIDEASTPVEEENEEVNDLD</sequence>
<proteinExistence type="predicted"/>
<dbReference type="PANTHER" id="PTHR37285">
    <property type="entry name" value="SPORE WALL MATURATION PROTEIN DIT1"/>
    <property type="match status" value="1"/>
</dbReference>
<dbReference type="PANTHER" id="PTHR37285:SF5">
    <property type="entry name" value="SPORE WALL MATURATION PROTEIN DIT1"/>
    <property type="match status" value="1"/>
</dbReference>
<dbReference type="VEuPathDB" id="FungiDB:BO78DRAFT_326445"/>
<evidence type="ECO:0000313" key="1">
    <source>
        <dbReference type="EMBL" id="PYI01900.1"/>
    </source>
</evidence>
<gene>
    <name evidence="1" type="ORF">BO78DRAFT_326445</name>
</gene>
<dbReference type="OrthoDB" id="429813at2759"/>
<accession>A0A319DXG5</accession>
<protein>
    <submittedName>
        <fullName evidence="1">Pyoverdine/dityrosine biosynthesis protein</fullName>
    </submittedName>
</protein>
<name>A0A319DXG5_ASPSB</name>
<dbReference type="Proteomes" id="UP000248423">
    <property type="component" value="Unassembled WGS sequence"/>
</dbReference>